<dbReference type="PIRSF" id="PIRSF036852">
    <property type="entry name" value="Ribonuclease_H1_euk"/>
    <property type="match status" value="1"/>
</dbReference>
<dbReference type="SUPFAM" id="SSF55658">
    <property type="entry name" value="L9 N-domain-like"/>
    <property type="match status" value="1"/>
</dbReference>
<evidence type="ECO:0000256" key="3">
    <source>
        <dbReference type="ARBA" id="ARBA00004496"/>
    </source>
</evidence>
<dbReference type="InterPro" id="IPR011320">
    <property type="entry name" value="RNase_H1_N"/>
</dbReference>
<evidence type="ECO:0000256" key="8">
    <source>
        <dbReference type="ARBA" id="ARBA00022722"/>
    </source>
</evidence>
<dbReference type="EC" id="3.1.26.4" evidence="6 15"/>
<dbReference type="InterPro" id="IPR050092">
    <property type="entry name" value="RNase_H"/>
</dbReference>
<evidence type="ECO:0000259" key="18">
    <source>
        <dbReference type="PROSITE" id="PS50879"/>
    </source>
</evidence>
<dbReference type="PROSITE" id="PS50879">
    <property type="entry name" value="RNASE_H_1"/>
    <property type="match status" value="1"/>
</dbReference>
<dbReference type="RefSeq" id="XP_030044624.1">
    <property type="nucleotide sequence ID" value="XM_030188764.1"/>
</dbReference>
<dbReference type="Proteomes" id="UP000515156">
    <property type="component" value="Unplaced"/>
</dbReference>
<dbReference type="PANTHER" id="PTHR10642:SF26">
    <property type="entry name" value="RIBONUCLEASE H1"/>
    <property type="match status" value="1"/>
</dbReference>
<evidence type="ECO:0000313" key="23">
    <source>
        <dbReference type="RefSeq" id="XP_030044622.1"/>
    </source>
</evidence>
<protein>
    <recommendedName>
        <fullName evidence="14 15">Ribonuclease H1</fullName>
        <shortName evidence="15">RNase H1</shortName>
        <ecNumber evidence="6 15">3.1.26.4</ecNumber>
    </recommendedName>
</protein>
<evidence type="ECO:0000313" key="19">
    <source>
        <dbReference type="Proteomes" id="UP000515156"/>
    </source>
</evidence>
<comment type="subunit">
    <text evidence="5">Monomer.</text>
</comment>
<accession>A0A6P7X3D4</accession>
<feature type="domain" description="RNase H type-1" evidence="18">
    <location>
        <begin position="141"/>
        <end position="287"/>
    </location>
</feature>
<sequence length="292" mass="32635">MQLGFLILQLPRALFASPAGLVLAGRMYYAVRAGREPGVYRTWEECKEQVNRFHSARYKKFPTEEEAWAFVNSGNSSGPTSESKSDPCHEGKVENLSLSRSKRTKQESSSSLDEEEHELKRGKYTETSSIPLIEKTTFTYMGDSAVVYTDGCCASNGRSKARAGIGVYWGPGHPLNVGDALPGRQTNQRAEIQAACRAIEQAKSQNISKLVLYTDSMFTINGITKWIKSWKANDWKMSTGKKVINKTDFEKLQKLTEGMDITWMHIPGHAGFQGNEEADRLAREGARKPQNQ</sequence>
<feature type="chain" id="PRO_5044652411" description="Ribonuclease H1" evidence="17">
    <location>
        <begin position="25"/>
        <end position="292"/>
    </location>
</feature>
<dbReference type="GeneID" id="115458914"/>
<dbReference type="PANTHER" id="PTHR10642">
    <property type="entry name" value="RIBONUCLEASE H1"/>
    <property type="match status" value="1"/>
</dbReference>
<keyword evidence="7" id="KW-0963">Cytoplasm</keyword>
<dbReference type="InterPro" id="IPR017067">
    <property type="entry name" value="RNase_H1_euk"/>
</dbReference>
<dbReference type="GO" id="GO:0004523">
    <property type="term" value="F:RNA-DNA hybrid ribonuclease activity"/>
    <property type="evidence" value="ECO:0007669"/>
    <property type="project" value="UniProtKB-UniRule"/>
</dbReference>
<evidence type="ECO:0000313" key="21">
    <source>
        <dbReference type="RefSeq" id="XP_030044620.1"/>
    </source>
</evidence>
<evidence type="ECO:0000256" key="1">
    <source>
        <dbReference type="ARBA" id="ARBA00000077"/>
    </source>
</evidence>
<feature type="signal peptide" evidence="17">
    <location>
        <begin position="1"/>
        <end position="24"/>
    </location>
</feature>
<feature type="compositionally biased region" description="Basic and acidic residues" evidence="16">
    <location>
        <begin position="277"/>
        <end position="292"/>
    </location>
</feature>
<name>A0A6P7X3D4_9AMPH</name>
<feature type="compositionally biased region" description="Polar residues" evidence="16">
    <location>
        <begin position="72"/>
        <end position="82"/>
    </location>
</feature>
<dbReference type="RefSeq" id="XP_030044623.1">
    <property type="nucleotide sequence ID" value="XM_030188763.1"/>
</dbReference>
<dbReference type="InterPro" id="IPR009027">
    <property type="entry name" value="Ribosomal_bL9/RNase_H1_N"/>
</dbReference>
<evidence type="ECO:0000313" key="25">
    <source>
        <dbReference type="RefSeq" id="XP_030044624.1"/>
    </source>
</evidence>
<dbReference type="GO" id="GO:0043137">
    <property type="term" value="P:DNA replication, removal of RNA primer"/>
    <property type="evidence" value="ECO:0007669"/>
    <property type="project" value="TreeGrafter"/>
</dbReference>
<dbReference type="OrthoDB" id="407198at2759"/>
<dbReference type="InterPro" id="IPR012337">
    <property type="entry name" value="RNaseH-like_sf"/>
</dbReference>
<comment type="similarity">
    <text evidence="4 15">Belongs to the RNase H family.</text>
</comment>
<dbReference type="KEGG" id="muo:115458914"/>
<dbReference type="Pfam" id="PF01693">
    <property type="entry name" value="Cauli_VI"/>
    <property type="match status" value="1"/>
</dbReference>
<keyword evidence="12 15" id="KW-0460">Magnesium</keyword>
<evidence type="ECO:0000256" key="12">
    <source>
        <dbReference type="ARBA" id="ARBA00022842"/>
    </source>
</evidence>
<feature type="region of interest" description="Disordered" evidence="16">
    <location>
        <begin position="71"/>
        <end position="123"/>
    </location>
</feature>
<evidence type="ECO:0000256" key="9">
    <source>
        <dbReference type="ARBA" id="ARBA00022723"/>
    </source>
</evidence>
<reference evidence="20 21" key="1">
    <citation type="submission" date="2025-04" db="UniProtKB">
        <authorList>
            <consortium name="RefSeq"/>
        </authorList>
    </citation>
    <scope>IDENTIFICATION</scope>
</reference>
<dbReference type="FunFam" id="3.40.970.10:FF:000001">
    <property type="entry name" value="Ribonuclease H1"/>
    <property type="match status" value="1"/>
</dbReference>
<dbReference type="RefSeq" id="XP_030044621.1">
    <property type="nucleotide sequence ID" value="XM_030188761.1"/>
</dbReference>
<evidence type="ECO:0000256" key="13">
    <source>
        <dbReference type="ARBA" id="ARBA00059147"/>
    </source>
</evidence>
<dbReference type="InterPro" id="IPR037056">
    <property type="entry name" value="RNase_H1_N_sf"/>
</dbReference>
<keyword evidence="8 15" id="KW-0540">Nuclease</keyword>
<comment type="function">
    <text evidence="13">Endonuclease that specifically degrades the RNA of RNA-DNA hybrids. Plays a role in RNA polymerase II (RNAp II) transcription termination by degrading R-loop RNA-DNA hybrid formation at G-rich pause sites located downstream of the poly(A) site and behind the elongating RNAp II.</text>
</comment>
<dbReference type="Pfam" id="PF00075">
    <property type="entry name" value="RNase_H"/>
    <property type="match status" value="1"/>
</dbReference>
<evidence type="ECO:0000256" key="17">
    <source>
        <dbReference type="SAM" id="SignalP"/>
    </source>
</evidence>
<comment type="subcellular location">
    <subcellularLocation>
        <location evidence="3">Cytoplasm</location>
    </subcellularLocation>
</comment>
<dbReference type="SUPFAM" id="SSF53098">
    <property type="entry name" value="Ribonuclease H-like"/>
    <property type="match status" value="1"/>
</dbReference>
<evidence type="ECO:0000313" key="22">
    <source>
        <dbReference type="RefSeq" id="XP_030044621.1"/>
    </source>
</evidence>
<evidence type="ECO:0000256" key="2">
    <source>
        <dbReference type="ARBA" id="ARBA00001946"/>
    </source>
</evidence>
<evidence type="ECO:0000256" key="6">
    <source>
        <dbReference type="ARBA" id="ARBA00012180"/>
    </source>
</evidence>
<dbReference type="RefSeq" id="XP_030044619.1">
    <property type="nucleotide sequence ID" value="XM_030188759.1"/>
</dbReference>
<evidence type="ECO:0000256" key="11">
    <source>
        <dbReference type="ARBA" id="ARBA00022801"/>
    </source>
</evidence>
<dbReference type="GO" id="GO:0005739">
    <property type="term" value="C:mitochondrion"/>
    <property type="evidence" value="ECO:0007669"/>
    <property type="project" value="UniProtKB-ARBA"/>
</dbReference>
<evidence type="ECO:0000256" key="16">
    <source>
        <dbReference type="SAM" id="MobiDB-lite"/>
    </source>
</evidence>
<dbReference type="GO" id="GO:0000287">
    <property type="term" value="F:magnesium ion binding"/>
    <property type="evidence" value="ECO:0007669"/>
    <property type="project" value="UniProtKB-UniRule"/>
</dbReference>
<keyword evidence="10 15" id="KW-0255">Endonuclease</keyword>
<keyword evidence="11 15" id="KW-0378">Hydrolase</keyword>
<evidence type="ECO:0000313" key="20">
    <source>
        <dbReference type="RefSeq" id="XP_030044619.1"/>
    </source>
</evidence>
<dbReference type="RefSeq" id="XP_030044622.1">
    <property type="nucleotide sequence ID" value="XM_030188762.1"/>
</dbReference>
<keyword evidence="9 15" id="KW-0479">Metal-binding</keyword>
<proteinExistence type="inferred from homology"/>
<evidence type="ECO:0000313" key="24">
    <source>
        <dbReference type="RefSeq" id="XP_030044623.1"/>
    </source>
</evidence>
<dbReference type="Gene3D" id="3.30.420.10">
    <property type="entry name" value="Ribonuclease H-like superfamily/Ribonuclease H"/>
    <property type="match status" value="1"/>
</dbReference>
<dbReference type="InterPro" id="IPR036397">
    <property type="entry name" value="RNaseH_sf"/>
</dbReference>
<dbReference type="Gene3D" id="3.40.970.10">
    <property type="entry name" value="Ribonuclease H1, N-terminal domain"/>
    <property type="match status" value="1"/>
</dbReference>
<keyword evidence="17" id="KW-0732">Signal</keyword>
<dbReference type="FunFam" id="3.30.420.10:FF:000049">
    <property type="entry name" value="Ribonuclease H1"/>
    <property type="match status" value="1"/>
</dbReference>
<evidence type="ECO:0000256" key="5">
    <source>
        <dbReference type="ARBA" id="ARBA00011245"/>
    </source>
</evidence>
<evidence type="ECO:0000256" key="14">
    <source>
        <dbReference type="ARBA" id="ARBA00068459"/>
    </source>
</evidence>
<feature type="region of interest" description="Disordered" evidence="16">
    <location>
        <begin position="272"/>
        <end position="292"/>
    </location>
</feature>
<dbReference type="InterPro" id="IPR002156">
    <property type="entry name" value="RNaseH_domain"/>
</dbReference>
<organism evidence="19 25">
    <name type="scientific">Microcaecilia unicolor</name>
    <dbReference type="NCBI Taxonomy" id="1415580"/>
    <lineage>
        <taxon>Eukaryota</taxon>
        <taxon>Metazoa</taxon>
        <taxon>Chordata</taxon>
        <taxon>Craniata</taxon>
        <taxon>Vertebrata</taxon>
        <taxon>Euteleostomi</taxon>
        <taxon>Amphibia</taxon>
        <taxon>Gymnophiona</taxon>
        <taxon>Siphonopidae</taxon>
        <taxon>Microcaecilia</taxon>
    </lineage>
</organism>
<dbReference type="GO" id="GO:0003676">
    <property type="term" value="F:nucleic acid binding"/>
    <property type="evidence" value="ECO:0007669"/>
    <property type="project" value="UniProtKB-UniRule"/>
</dbReference>
<dbReference type="CDD" id="cd09280">
    <property type="entry name" value="RNase_HI_eukaryote_like"/>
    <property type="match status" value="1"/>
</dbReference>
<feature type="compositionally biased region" description="Basic and acidic residues" evidence="16">
    <location>
        <begin position="83"/>
        <end position="93"/>
    </location>
</feature>
<evidence type="ECO:0000256" key="10">
    <source>
        <dbReference type="ARBA" id="ARBA00022759"/>
    </source>
</evidence>
<comment type="catalytic activity">
    <reaction evidence="1 15">
        <text>Endonucleolytic cleavage to 5'-phosphomonoester.</text>
        <dbReference type="EC" id="3.1.26.4"/>
    </reaction>
</comment>
<dbReference type="AlphaFoldDB" id="A0A6P7X3D4"/>
<evidence type="ECO:0000256" key="15">
    <source>
        <dbReference type="PIRNR" id="PIRNR036852"/>
    </source>
</evidence>
<dbReference type="RefSeq" id="XP_030044620.1">
    <property type="nucleotide sequence ID" value="XM_030188760.1"/>
</dbReference>
<gene>
    <name evidence="20 21 22 23 24 25" type="primary">LOC115458914</name>
</gene>
<keyword evidence="19" id="KW-1185">Reference proteome</keyword>
<evidence type="ECO:0000256" key="4">
    <source>
        <dbReference type="ARBA" id="ARBA00005300"/>
    </source>
</evidence>
<evidence type="ECO:0000256" key="7">
    <source>
        <dbReference type="ARBA" id="ARBA00022490"/>
    </source>
</evidence>
<comment type="cofactor">
    <cofactor evidence="2 15">
        <name>Mg(2+)</name>
        <dbReference type="ChEBI" id="CHEBI:18420"/>
    </cofactor>
</comment>